<protein>
    <submittedName>
        <fullName evidence="1">Uncharacterized protein</fullName>
    </submittedName>
</protein>
<gene>
    <name evidence="1" type="ORF">SYNPS1DRAFT_23053</name>
</gene>
<dbReference type="OrthoDB" id="2122982at2759"/>
<dbReference type="EMBL" id="KZ989979">
    <property type="protein sequence ID" value="RKP24907.1"/>
    <property type="molecule type" value="Genomic_DNA"/>
</dbReference>
<sequence>MQHLFTVLGNSQKLFVMIKVLRVSHEDPLLWQRALTPSELSTILANMNPIPAVIADDTMVQALERAATHALPAADPRAPIAIVDRRPIVGSCPICYEQFTENDNQASTVWSITATKAAPPIIKP</sequence>
<dbReference type="PANTHER" id="PTHR21540:SF0">
    <property type="entry name" value="PHD FAMILY PROTEIN"/>
    <property type="match status" value="1"/>
</dbReference>
<dbReference type="Proteomes" id="UP000278143">
    <property type="component" value="Unassembled WGS sequence"/>
</dbReference>
<keyword evidence="2" id="KW-1185">Reference proteome</keyword>
<name>A0A4P9YXW3_9FUNG</name>
<organism evidence="1 2">
    <name type="scientific">Syncephalis pseudoplumigaleata</name>
    <dbReference type="NCBI Taxonomy" id="1712513"/>
    <lineage>
        <taxon>Eukaryota</taxon>
        <taxon>Fungi</taxon>
        <taxon>Fungi incertae sedis</taxon>
        <taxon>Zoopagomycota</taxon>
        <taxon>Zoopagomycotina</taxon>
        <taxon>Zoopagomycetes</taxon>
        <taxon>Zoopagales</taxon>
        <taxon>Piptocephalidaceae</taxon>
        <taxon>Syncephalis</taxon>
    </lineage>
</organism>
<dbReference type="GO" id="GO:0061630">
    <property type="term" value="F:ubiquitin protein ligase activity"/>
    <property type="evidence" value="ECO:0007669"/>
    <property type="project" value="InterPro"/>
</dbReference>
<evidence type="ECO:0000313" key="2">
    <source>
        <dbReference type="Proteomes" id="UP000278143"/>
    </source>
</evidence>
<proteinExistence type="predicted"/>
<evidence type="ECO:0000313" key="1">
    <source>
        <dbReference type="EMBL" id="RKP24907.1"/>
    </source>
</evidence>
<dbReference type="PANTHER" id="PTHR21540">
    <property type="entry name" value="RING FINGER AND SWIM DOMAIN-CONTAINING PROTEIN 2"/>
    <property type="match status" value="1"/>
</dbReference>
<dbReference type="InterPro" id="IPR039903">
    <property type="entry name" value="Zswim2"/>
</dbReference>
<dbReference type="AlphaFoldDB" id="A0A4P9YXW3"/>
<reference evidence="2" key="1">
    <citation type="journal article" date="2018" name="Nat. Microbiol.">
        <title>Leveraging single-cell genomics to expand the fungal tree of life.</title>
        <authorList>
            <person name="Ahrendt S.R."/>
            <person name="Quandt C.A."/>
            <person name="Ciobanu D."/>
            <person name="Clum A."/>
            <person name="Salamov A."/>
            <person name="Andreopoulos B."/>
            <person name="Cheng J.F."/>
            <person name="Woyke T."/>
            <person name="Pelin A."/>
            <person name="Henrissat B."/>
            <person name="Reynolds N.K."/>
            <person name="Benny G.L."/>
            <person name="Smith M.E."/>
            <person name="James T.Y."/>
            <person name="Grigoriev I.V."/>
        </authorList>
    </citation>
    <scope>NUCLEOTIDE SEQUENCE [LARGE SCALE GENOMIC DNA]</scope>
    <source>
        <strain evidence="2">Benny S71-1</strain>
    </source>
</reference>
<accession>A0A4P9YXW3</accession>